<evidence type="ECO:0000313" key="4">
    <source>
        <dbReference type="Proteomes" id="UP000007460"/>
    </source>
</evidence>
<dbReference type="PANTHER" id="PTHR38690:SF1">
    <property type="entry name" value="PROTEASE"/>
    <property type="match status" value="1"/>
</dbReference>
<accession>D5BSM3</accession>
<gene>
    <name evidence="3" type="ordered locus">SAR116_1027</name>
</gene>
<sequence length="1227" mass="130007">MGHTSGADKVKLLFTTLLLIFILIAGIVGFVIVQAGGLRQLLEYELSKVSAEVAAEVGAARLAFSVSPTPLSVKAEDITFSFGDETVIVPEGEVKFGFKSLWTGMPVALNLRGIEIKLVKSATGWSGSESTALLNALLGSPADNVAKLATDPVTDDNRVNFAGLKQISIETDLVTITDATGALAPVQLTSIYIDAQLEESGQIVGGIRGQRLIDGVDAGRLAITFSGLPTGEDFITDITADELNLADIAEYLDLEMARQSHFGTLSGFLKVQMRRQAVTSIFGDVIVTDGYLSQTANQKRGAFKSAEIAFDYLSHIDVATVAKAQILLDDNRSFTFSGDVEKLSAPTSVLSGKIDANSLRLQSIFNDWPDDLAPALKAQLQSQFSGGIVSNLGAEFIGAFNRDTFVLKLSKLDLATKFDSVRANLSKGQIRRVVGTVGGAMDINVGVGGVIKSANLALDLSNGSILLEDFTKSMPVQKAALQMAFRNGDLTVESFTADFAGDGAITLNGNVTVAADWMPRDFNVSLEVDNLDTRFFQALWPRWALAKTRSWMQANLLAGHIENARMSMTGAYVPATQKPVLSDISATGSYREATVRWAPDMPLITGIDANLVLNNDAFNITSSSGQLEDFVLETGRVTIGPILTNDQRMIDLSLKAQGGMTTALDIFKRTGRSKVGAIDLEKLTVSGTTELSLTSRFPLRKGAKFANADTAVNATTRNATIRGLPFGINLESAAMIASFEKNKVDITGDAEVFDMPARFTFQTNKATREVDFVGQFESSPIMTGIFAKMSGLDIEGKASAKIGFSSSTGWNNAQINLSTDLTNASINVPALNWAKFPAENGVVNASFVLRNGVVTAIQDIDLSLGTLAAKGQLALGVDGSLQAAFFNKLTMPGNDIRDLIVETSAKGGWSVSASARTIDLVPLRRNKGVGGGAPITFDVTADTIYIDAQNALSGHIQGSRDEAGNGKAVFSGTLLTKGKPLVSEGQMTVNFGPRGDHLSGAGLIGGAETQITFNGNGGEQAVLVLTSKNAGRMLSGLGITDAIRAGSVRLENNFISTDFSSFNTNITLSDFNVVKAPRAVRIFSLLGPAGIIGLVEGEGTAFSNGVARFEKRGSDISISRMEASGGAVSVAVVGRFNNKTRQMDISGNLVPANQLSKIIGAVPLLGNVLTGIDKSGIFTTQFSMIGKMDDPETSINAASLAPGVLRDIFSPEWLKRESDRLFGAQAD</sequence>
<keyword evidence="1" id="KW-0812">Transmembrane</keyword>
<evidence type="ECO:0000256" key="1">
    <source>
        <dbReference type="SAM" id="Phobius"/>
    </source>
</evidence>
<dbReference type="AlphaFoldDB" id="D5BSM3"/>
<name>D5BSM3_PUNMI</name>
<dbReference type="EMBL" id="CP001751">
    <property type="protein sequence ID" value="ADE39270.1"/>
    <property type="molecule type" value="Genomic_DNA"/>
</dbReference>
<feature type="transmembrane region" description="Helical" evidence="1">
    <location>
        <begin position="12"/>
        <end position="33"/>
    </location>
</feature>
<dbReference type="InterPro" id="IPR025263">
    <property type="entry name" value="YhdP_central"/>
</dbReference>
<dbReference type="Pfam" id="PF13116">
    <property type="entry name" value="YhdP"/>
    <property type="match status" value="1"/>
</dbReference>
<evidence type="ECO:0000259" key="2">
    <source>
        <dbReference type="Pfam" id="PF13116"/>
    </source>
</evidence>
<dbReference type="STRING" id="488538.SAR116_1027"/>
<protein>
    <recommendedName>
        <fullName evidence="2">YhdP central domain-containing protein</fullName>
    </recommendedName>
</protein>
<dbReference type="InterPro" id="IPR011836">
    <property type="entry name" value="YhdP"/>
</dbReference>
<dbReference type="PANTHER" id="PTHR38690">
    <property type="entry name" value="PROTEASE-RELATED"/>
    <property type="match status" value="1"/>
</dbReference>
<organism evidence="3 4">
    <name type="scientific">Puniceispirillum marinum (strain IMCC1322)</name>
    <dbReference type="NCBI Taxonomy" id="488538"/>
    <lineage>
        <taxon>Bacteria</taxon>
        <taxon>Pseudomonadati</taxon>
        <taxon>Pseudomonadota</taxon>
        <taxon>Alphaproteobacteria</taxon>
        <taxon>Candidatus Puniceispirillales</taxon>
        <taxon>Candidatus Puniceispirillaceae</taxon>
        <taxon>Candidatus Puniceispirillum</taxon>
    </lineage>
</organism>
<keyword evidence="1" id="KW-0472">Membrane</keyword>
<proteinExistence type="predicted"/>
<reference evidence="3 4" key="1">
    <citation type="journal article" date="2010" name="J. Bacteriol.">
        <title>Complete genome sequence of "Candidatus Puniceispirillum marinum" IMCC1322, a representative of the SAR116 clade in the Alphaproteobacteria.</title>
        <authorList>
            <person name="Oh H.M."/>
            <person name="Kwon K.K."/>
            <person name="Kang I."/>
            <person name="Kang S.G."/>
            <person name="Lee J.H."/>
            <person name="Kim S.J."/>
            <person name="Cho J.C."/>
        </authorList>
    </citation>
    <scope>NUCLEOTIDE SEQUENCE [LARGE SCALE GENOMIC DNA]</scope>
    <source>
        <strain evidence="3 4">IMCC1322</strain>
    </source>
</reference>
<dbReference type="OrthoDB" id="7161641at2"/>
<keyword evidence="1" id="KW-1133">Transmembrane helix</keyword>
<dbReference type="KEGG" id="apb:SAR116_1027"/>
<dbReference type="HOGENOM" id="CLU_268048_0_0_5"/>
<feature type="domain" description="YhdP central" evidence="2">
    <location>
        <begin position="11"/>
        <end position="831"/>
    </location>
</feature>
<dbReference type="eggNOG" id="COG3164">
    <property type="taxonomic scope" value="Bacteria"/>
</dbReference>
<keyword evidence="4" id="KW-1185">Reference proteome</keyword>
<evidence type="ECO:0000313" key="3">
    <source>
        <dbReference type="EMBL" id="ADE39270.1"/>
    </source>
</evidence>
<dbReference type="Proteomes" id="UP000007460">
    <property type="component" value="Chromosome"/>
</dbReference>
<dbReference type="RefSeq" id="WP_013045899.1">
    <property type="nucleotide sequence ID" value="NC_014010.1"/>
</dbReference>